<reference evidence="1" key="1">
    <citation type="submission" date="2019-08" db="EMBL/GenBank/DDBJ databases">
        <authorList>
            <person name="Kucharzyk K."/>
            <person name="Murdoch R.W."/>
            <person name="Higgins S."/>
            <person name="Loffler F."/>
        </authorList>
    </citation>
    <scope>NUCLEOTIDE SEQUENCE</scope>
</reference>
<name>A0A645I783_9ZZZZ</name>
<dbReference type="AlphaFoldDB" id="A0A645I783"/>
<dbReference type="EMBL" id="VSSQ01107483">
    <property type="protein sequence ID" value="MPN46642.1"/>
    <property type="molecule type" value="Genomic_DNA"/>
</dbReference>
<proteinExistence type="predicted"/>
<organism evidence="1">
    <name type="scientific">bioreactor metagenome</name>
    <dbReference type="NCBI Taxonomy" id="1076179"/>
    <lineage>
        <taxon>unclassified sequences</taxon>
        <taxon>metagenomes</taxon>
        <taxon>ecological metagenomes</taxon>
    </lineage>
</organism>
<sequence>MNRIEQWLFADEDPMDAEVQTASYDIKSVYGGGHNALYEHISSILEGRNAPVVFALEGRKTVEILEKCKLLCNEPRAQMRQEGDPDDLS</sequence>
<evidence type="ECO:0000313" key="1">
    <source>
        <dbReference type="EMBL" id="MPN46642.1"/>
    </source>
</evidence>
<protein>
    <submittedName>
        <fullName evidence="1">Uncharacterized protein</fullName>
    </submittedName>
</protein>
<gene>
    <name evidence="1" type="ORF">SDC9_194233</name>
</gene>
<accession>A0A645I783</accession>
<comment type="caution">
    <text evidence="1">The sequence shown here is derived from an EMBL/GenBank/DDBJ whole genome shotgun (WGS) entry which is preliminary data.</text>
</comment>